<dbReference type="InterPro" id="IPR007367">
    <property type="entry name" value="DUF433"/>
</dbReference>
<comment type="caution">
    <text evidence="1">The sequence shown here is derived from an EMBL/GenBank/DDBJ whole genome shotgun (WGS) entry which is preliminary data.</text>
</comment>
<name>A0A1F7XCH8_9BACT</name>
<evidence type="ECO:0008006" key="3">
    <source>
        <dbReference type="Google" id="ProtNLM"/>
    </source>
</evidence>
<dbReference type="Gene3D" id="1.10.10.10">
    <property type="entry name" value="Winged helix-like DNA-binding domain superfamily/Winged helix DNA-binding domain"/>
    <property type="match status" value="1"/>
</dbReference>
<gene>
    <name evidence="1" type="ORF">A2V80_01875</name>
</gene>
<sequence length="73" mass="8334">MAKTTITVNPEVLAGHPYVKGTRIPVSLILNLLARGYTFEKTIKEYPELTAKNIKDAIFYAEKRIKREEILTL</sequence>
<proteinExistence type="predicted"/>
<evidence type="ECO:0000313" key="1">
    <source>
        <dbReference type="EMBL" id="OGM12673.1"/>
    </source>
</evidence>
<dbReference type="Pfam" id="PF04255">
    <property type="entry name" value="DUF433"/>
    <property type="match status" value="1"/>
</dbReference>
<dbReference type="EMBL" id="MGFU01000017">
    <property type="protein sequence ID" value="OGM12673.1"/>
    <property type="molecule type" value="Genomic_DNA"/>
</dbReference>
<dbReference type="SUPFAM" id="SSF46689">
    <property type="entry name" value="Homeodomain-like"/>
    <property type="match status" value="1"/>
</dbReference>
<dbReference type="PANTHER" id="PTHR34849:SF3">
    <property type="entry name" value="SSR2962 PROTEIN"/>
    <property type="match status" value="1"/>
</dbReference>
<evidence type="ECO:0000313" key="2">
    <source>
        <dbReference type="Proteomes" id="UP000179013"/>
    </source>
</evidence>
<dbReference type="InterPro" id="IPR009057">
    <property type="entry name" value="Homeodomain-like_sf"/>
</dbReference>
<reference evidence="1 2" key="1">
    <citation type="journal article" date="2016" name="Nat. Commun.">
        <title>Thousands of microbial genomes shed light on interconnected biogeochemical processes in an aquifer system.</title>
        <authorList>
            <person name="Anantharaman K."/>
            <person name="Brown C.T."/>
            <person name="Hug L.A."/>
            <person name="Sharon I."/>
            <person name="Castelle C.J."/>
            <person name="Probst A.J."/>
            <person name="Thomas B.C."/>
            <person name="Singh A."/>
            <person name="Wilkins M.J."/>
            <person name="Karaoz U."/>
            <person name="Brodie E.L."/>
            <person name="Williams K.H."/>
            <person name="Hubbard S.S."/>
            <person name="Banfield J.F."/>
        </authorList>
    </citation>
    <scope>NUCLEOTIDE SEQUENCE [LARGE SCALE GENOMIC DNA]</scope>
</reference>
<dbReference type="Proteomes" id="UP000179013">
    <property type="component" value="Unassembled WGS sequence"/>
</dbReference>
<dbReference type="AlphaFoldDB" id="A0A1F7XCH8"/>
<protein>
    <recommendedName>
        <fullName evidence="3">Antitoxin</fullName>
    </recommendedName>
</protein>
<dbReference type="PANTHER" id="PTHR34849">
    <property type="entry name" value="SSL5025 PROTEIN"/>
    <property type="match status" value="1"/>
</dbReference>
<accession>A0A1F7XCH8</accession>
<organism evidence="1 2">
    <name type="scientific">Candidatus Woesebacteria bacterium RBG_16_39_8b</name>
    <dbReference type="NCBI Taxonomy" id="1802482"/>
    <lineage>
        <taxon>Bacteria</taxon>
        <taxon>Candidatus Woeseibacteriota</taxon>
    </lineage>
</organism>
<dbReference type="InterPro" id="IPR036388">
    <property type="entry name" value="WH-like_DNA-bd_sf"/>
</dbReference>